<dbReference type="STRING" id="1210089.GCA_001613165_06328"/>
<keyword evidence="6" id="KW-1185">Reference proteome</keyword>
<comment type="similarity">
    <text evidence="2">Belongs to the MTB12 family.</text>
</comment>
<protein>
    <recommendedName>
        <fullName evidence="4">Low molecular weight antigen MTB12-like C-terminal domain-containing protein</fullName>
    </recommendedName>
</protein>
<dbReference type="Pfam" id="PF26580">
    <property type="entry name" value="Mtb12_C"/>
    <property type="match status" value="1"/>
</dbReference>
<comment type="caution">
    <text evidence="5">The sequence shown here is derived from an EMBL/GenBank/DDBJ whole genome shotgun (WGS) entry which is preliminary data.</text>
</comment>
<sequence length="193" mass="20012">MTRNTLANKALRIHWRKCLRQGGAPVQDATIHRCGRLLAAAAAALLLAGAGCGDPQPPSPPKTSKATTQAADQPPLPVPSAGDLNAGFVLALDPGTRPELKAGAIEGTDIDPALPERLTDAAKGNNVQMTVTEVQYVGDGVLNALADLTVNGRPIEGKTTIPFVAAGGRWKLQKAWVCQMLATANLQSPACPV</sequence>
<reference evidence="5 6" key="1">
    <citation type="submission" date="2018-07" db="EMBL/GenBank/DDBJ databases">
        <title>Genomic Encyclopedia of Type Strains, Phase IV (KMG-IV): sequencing the most valuable type-strain genomes for metagenomic binning, comparative biology and taxonomic classification.</title>
        <authorList>
            <person name="Goeker M."/>
        </authorList>
    </citation>
    <scope>NUCLEOTIDE SEQUENCE [LARGE SCALE GENOMIC DNA]</scope>
    <source>
        <strain evidence="5 6">DSM 44952</strain>
    </source>
</reference>
<evidence type="ECO:0000256" key="2">
    <source>
        <dbReference type="ARBA" id="ARBA00093774"/>
    </source>
</evidence>
<evidence type="ECO:0000256" key="1">
    <source>
        <dbReference type="ARBA" id="ARBA00022729"/>
    </source>
</evidence>
<organism evidence="5 6">
    <name type="scientific">Nocardia mexicana</name>
    <dbReference type="NCBI Taxonomy" id="279262"/>
    <lineage>
        <taxon>Bacteria</taxon>
        <taxon>Bacillati</taxon>
        <taxon>Actinomycetota</taxon>
        <taxon>Actinomycetes</taxon>
        <taxon>Mycobacteriales</taxon>
        <taxon>Nocardiaceae</taxon>
        <taxon>Nocardia</taxon>
    </lineage>
</organism>
<accession>A0A370GHF6</accession>
<gene>
    <name evidence="5" type="ORF">DFR68_12453</name>
</gene>
<evidence type="ECO:0000313" key="5">
    <source>
        <dbReference type="EMBL" id="RDI42790.1"/>
    </source>
</evidence>
<dbReference type="InterPro" id="IPR058644">
    <property type="entry name" value="Mtb12-like_C"/>
</dbReference>
<evidence type="ECO:0000256" key="3">
    <source>
        <dbReference type="SAM" id="MobiDB-lite"/>
    </source>
</evidence>
<dbReference type="Proteomes" id="UP000255355">
    <property type="component" value="Unassembled WGS sequence"/>
</dbReference>
<evidence type="ECO:0000313" key="6">
    <source>
        <dbReference type="Proteomes" id="UP000255355"/>
    </source>
</evidence>
<keyword evidence="1" id="KW-0732">Signal</keyword>
<name>A0A370GHF6_9NOCA</name>
<feature type="domain" description="Low molecular weight antigen MTB12-like C-terminal" evidence="4">
    <location>
        <begin position="77"/>
        <end position="188"/>
    </location>
</feature>
<feature type="region of interest" description="Disordered" evidence="3">
    <location>
        <begin position="53"/>
        <end position="78"/>
    </location>
</feature>
<proteinExistence type="inferred from homology"/>
<dbReference type="EMBL" id="QQAZ01000024">
    <property type="protein sequence ID" value="RDI42790.1"/>
    <property type="molecule type" value="Genomic_DNA"/>
</dbReference>
<dbReference type="AlphaFoldDB" id="A0A370GHF6"/>
<evidence type="ECO:0000259" key="4">
    <source>
        <dbReference type="Pfam" id="PF26580"/>
    </source>
</evidence>